<accession>A0AAD8E8T6</accession>
<comment type="caution">
    <text evidence="1">The sequence shown here is derived from an EMBL/GenBank/DDBJ whole genome shotgun (WGS) entry which is preliminary data.</text>
</comment>
<evidence type="ECO:0000313" key="1">
    <source>
        <dbReference type="EMBL" id="KAJ9581530.1"/>
    </source>
</evidence>
<gene>
    <name evidence="1" type="ORF">L9F63_023294</name>
</gene>
<reference evidence="1" key="1">
    <citation type="journal article" date="2023" name="IScience">
        <title>Live-bearing cockroach genome reveals convergent evolutionary mechanisms linked to viviparity in insects and beyond.</title>
        <authorList>
            <person name="Fouks B."/>
            <person name="Harrison M.C."/>
            <person name="Mikhailova A.A."/>
            <person name="Marchal E."/>
            <person name="English S."/>
            <person name="Carruthers M."/>
            <person name="Jennings E.C."/>
            <person name="Chiamaka E.L."/>
            <person name="Frigard R.A."/>
            <person name="Pippel M."/>
            <person name="Attardo G.M."/>
            <person name="Benoit J.B."/>
            <person name="Bornberg-Bauer E."/>
            <person name="Tobe S.S."/>
        </authorList>
    </citation>
    <scope>NUCLEOTIDE SEQUENCE</scope>
    <source>
        <strain evidence="1">Stay&amp;Tobe</strain>
    </source>
</reference>
<organism evidence="1 2">
    <name type="scientific">Diploptera punctata</name>
    <name type="common">Pacific beetle cockroach</name>
    <dbReference type="NCBI Taxonomy" id="6984"/>
    <lineage>
        <taxon>Eukaryota</taxon>
        <taxon>Metazoa</taxon>
        <taxon>Ecdysozoa</taxon>
        <taxon>Arthropoda</taxon>
        <taxon>Hexapoda</taxon>
        <taxon>Insecta</taxon>
        <taxon>Pterygota</taxon>
        <taxon>Neoptera</taxon>
        <taxon>Polyneoptera</taxon>
        <taxon>Dictyoptera</taxon>
        <taxon>Blattodea</taxon>
        <taxon>Blaberoidea</taxon>
        <taxon>Blaberidae</taxon>
        <taxon>Diplopterinae</taxon>
        <taxon>Diploptera</taxon>
    </lineage>
</organism>
<dbReference type="AlphaFoldDB" id="A0AAD8E8T6"/>
<protein>
    <submittedName>
        <fullName evidence="1">Uncharacterized protein</fullName>
    </submittedName>
</protein>
<sequence length="65" mass="7417">MLMNLTDEFTGVSSASINSARSEIIHKGHLSTPGKKREREKPVTEIECDEFVRSPVRRKDRYIIG</sequence>
<name>A0AAD8E8T6_DIPPU</name>
<reference evidence="1" key="2">
    <citation type="submission" date="2023-05" db="EMBL/GenBank/DDBJ databases">
        <authorList>
            <person name="Fouks B."/>
        </authorList>
    </citation>
    <scope>NUCLEOTIDE SEQUENCE</scope>
    <source>
        <strain evidence="1">Stay&amp;Tobe</strain>
        <tissue evidence="1">Testes</tissue>
    </source>
</reference>
<dbReference type="Proteomes" id="UP001233999">
    <property type="component" value="Unassembled WGS sequence"/>
</dbReference>
<proteinExistence type="predicted"/>
<dbReference type="EMBL" id="JASPKZ010007900">
    <property type="protein sequence ID" value="KAJ9581530.1"/>
    <property type="molecule type" value="Genomic_DNA"/>
</dbReference>
<keyword evidence="2" id="KW-1185">Reference proteome</keyword>
<evidence type="ECO:0000313" key="2">
    <source>
        <dbReference type="Proteomes" id="UP001233999"/>
    </source>
</evidence>